<dbReference type="EC" id="2.4.1.266" evidence="6"/>
<comment type="catalytic activity">
    <reaction evidence="8">
        <text>(2R)-3-phosphoglycerate + UDP-alpha-D-glucose = (2R)-2-O-(alpha-D-glucopyranosyl)-3-phospho-glycerate + UDP + H(+)</text>
        <dbReference type="Rhea" id="RHEA:31319"/>
        <dbReference type="ChEBI" id="CHEBI:15378"/>
        <dbReference type="ChEBI" id="CHEBI:58223"/>
        <dbReference type="ChEBI" id="CHEBI:58272"/>
        <dbReference type="ChEBI" id="CHEBI:58885"/>
        <dbReference type="ChEBI" id="CHEBI:62600"/>
        <dbReference type="EC" id="2.4.1.266"/>
    </reaction>
    <physiologicalReaction direction="left-to-right" evidence="8">
        <dbReference type="Rhea" id="RHEA:31320"/>
    </physiologicalReaction>
</comment>
<sequence length="419" mass="46234">MKQMKRKAAGRVHGFNHKRSQTKRMSKAARSTNRIGSWRSYTKMKQSGGKRLSHSRRRFVRFHSDKRTHAHPSSGQAAADRRTSVPVEWLRAATEAGHADGREYAGACETPSSVRRANVIRRMQTHFSHFSERYQPIAVAYNQVKALAAAYHEGFTVPFFPQAKDAVLLPTTKTMDVVVTACNEENSIATVMKELSRLPLGETIVVVNGSTDNTLHAVRQSSDEATVIHYPEALGHDVGRSIGAKLSRGDIVLFVDGDFAIPAEELGAFVWAVHTGVDVALNDIGPFLHNFDKQDGITHCKQWLNRSLGRDDLYANSMTAIPHALSRKALDTIGFQALSVPPKAQALAMARGLNVQSVHTVDVINKNRVRDTNVGAVNPVAALILGDHLEALRALMDEGASMLRSDQQRERIALRRNSI</sequence>
<evidence type="ECO:0000313" key="12">
    <source>
        <dbReference type="EMBL" id="MCE5170156.1"/>
    </source>
</evidence>
<organism evidence="12 13">
    <name type="scientific">Paenibacillus profundus</name>
    <dbReference type="NCBI Taxonomy" id="1173085"/>
    <lineage>
        <taxon>Bacteria</taxon>
        <taxon>Bacillati</taxon>
        <taxon>Bacillota</taxon>
        <taxon>Bacilli</taxon>
        <taxon>Bacillales</taxon>
        <taxon>Paenibacillaceae</taxon>
        <taxon>Paenibacillus</taxon>
    </lineage>
</organism>
<reference evidence="12 13" key="1">
    <citation type="submission" date="2021-11" db="EMBL/GenBank/DDBJ databases">
        <title>Draft genome sequence of Paenibacillus profundus YoMME, a new Gram-positive bacteria with exoelectrogenic properties.</title>
        <authorList>
            <person name="Hubenova Y."/>
            <person name="Hubenova E."/>
            <person name="Manasiev Y."/>
            <person name="Peykov S."/>
            <person name="Mitov M."/>
        </authorList>
    </citation>
    <scope>NUCLEOTIDE SEQUENCE [LARGE SCALE GENOMIC DNA]</scope>
    <source>
        <strain evidence="12 13">YoMME</strain>
    </source>
</reference>
<keyword evidence="5" id="KW-0460">Magnesium</keyword>
<accession>A0ABS8YDS8</accession>
<protein>
    <recommendedName>
        <fullName evidence="7">Glucosyl-3-phosphoglycerate synthase</fullName>
        <ecNumber evidence="6">2.4.1.266</ecNumber>
    </recommendedName>
</protein>
<evidence type="ECO:0000256" key="5">
    <source>
        <dbReference type="ARBA" id="ARBA00022842"/>
    </source>
</evidence>
<evidence type="ECO:0000259" key="11">
    <source>
        <dbReference type="Pfam" id="PF00535"/>
    </source>
</evidence>
<gene>
    <name evidence="12" type="ORF">LQV63_12630</name>
</gene>
<dbReference type="Proteomes" id="UP001199916">
    <property type="component" value="Unassembled WGS sequence"/>
</dbReference>
<evidence type="ECO:0000313" key="13">
    <source>
        <dbReference type="Proteomes" id="UP001199916"/>
    </source>
</evidence>
<dbReference type="SUPFAM" id="SSF53448">
    <property type="entry name" value="Nucleotide-diphospho-sugar transferases"/>
    <property type="match status" value="1"/>
</dbReference>
<evidence type="ECO:0000256" key="2">
    <source>
        <dbReference type="ARBA" id="ARBA00006739"/>
    </source>
</evidence>
<evidence type="ECO:0000256" key="9">
    <source>
        <dbReference type="ARBA" id="ARBA00048997"/>
    </source>
</evidence>
<evidence type="ECO:0000256" key="3">
    <source>
        <dbReference type="ARBA" id="ARBA00022676"/>
    </source>
</evidence>
<dbReference type="PANTHER" id="PTHR48090">
    <property type="entry name" value="UNDECAPRENYL-PHOSPHATE 4-DEOXY-4-FORMAMIDO-L-ARABINOSE TRANSFERASE-RELATED"/>
    <property type="match status" value="1"/>
</dbReference>
<dbReference type="InterPro" id="IPR050256">
    <property type="entry name" value="Glycosyltransferase_2"/>
</dbReference>
<dbReference type="CDD" id="cd00761">
    <property type="entry name" value="Glyco_tranf_GTA_type"/>
    <property type="match status" value="1"/>
</dbReference>
<name>A0ABS8YDS8_9BACL</name>
<comment type="caution">
    <text evidence="12">The sequence shown here is derived from an EMBL/GenBank/DDBJ whole genome shotgun (WGS) entry which is preliminary data.</text>
</comment>
<dbReference type="InterPro" id="IPR029044">
    <property type="entry name" value="Nucleotide-diphossugar_trans"/>
</dbReference>
<dbReference type="Gene3D" id="3.90.550.10">
    <property type="entry name" value="Spore Coat Polysaccharide Biosynthesis Protein SpsA, Chain A"/>
    <property type="match status" value="1"/>
</dbReference>
<comment type="catalytic activity">
    <reaction evidence="9">
        <text>an NDP-alpha-D-glucose + (2R)-3-phosphoglycerate = (2R)-2-O-(alpha-D-glucopyranosyl)-3-phospho-glycerate + a ribonucleoside 5'-diphosphate + H(+)</text>
        <dbReference type="Rhea" id="RHEA:47244"/>
        <dbReference type="ChEBI" id="CHEBI:15378"/>
        <dbReference type="ChEBI" id="CHEBI:57930"/>
        <dbReference type="ChEBI" id="CHEBI:58272"/>
        <dbReference type="ChEBI" id="CHEBI:62600"/>
        <dbReference type="ChEBI" id="CHEBI:76533"/>
        <dbReference type="EC" id="2.4.1.266"/>
    </reaction>
    <physiologicalReaction direction="left-to-right" evidence="9">
        <dbReference type="Rhea" id="RHEA:47245"/>
    </physiologicalReaction>
</comment>
<dbReference type="EMBL" id="JAJNBZ010000008">
    <property type="protein sequence ID" value="MCE5170156.1"/>
    <property type="molecule type" value="Genomic_DNA"/>
</dbReference>
<keyword evidence="3" id="KW-0328">Glycosyltransferase</keyword>
<evidence type="ECO:0000256" key="4">
    <source>
        <dbReference type="ARBA" id="ARBA00022679"/>
    </source>
</evidence>
<keyword evidence="4" id="KW-0808">Transferase</keyword>
<dbReference type="Pfam" id="PF00535">
    <property type="entry name" value="Glycos_transf_2"/>
    <property type="match status" value="1"/>
</dbReference>
<dbReference type="RefSeq" id="WP_233696963.1">
    <property type="nucleotide sequence ID" value="NZ_JAJNBZ010000008.1"/>
</dbReference>
<evidence type="ECO:0000256" key="8">
    <source>
        <dbReference type="ARBA" id="ARBA00048689"/>
    </source>
</evidence>
<comment type="cofactor">
    <cofactor evidence="1">
        <name>Mg(2+)</name>
        <dbReference type="ChEBI" id="CHEBI:18420"/>
    </cofactor>
</comment>
<feature type="compositionally biased region" description="Basic residues" evidence="10">
    <location>
        <begin position="1"/>
        <end position="27"/>
    </location>
</feature>
<evidence type="ECO:0000256" key="1">
    <source>
        <dbReference type="ARBA" id="ARBA00001946"/>
    </source>
</evidence>
<dbReference type="InterPro" id="IPR001173">
    <property type="entry name" value="Glyco_trans_2-like"/>
</dbReference>
<evidence type="ECO:0000256" key="7">
    <source>
        <dbReference type="ARBA" id="ARBA00040894"/>
    </source>
</evidence>
<comment type="similarity">
    <text evidence="2">Belongs to the glycosyltransferase 2 family.</text>
</comment>
<feature type="region of interest" description="Disordered" evidence="10">
    <location>
        <begin position="1"/>
        <end position="33"/>
    </location>
</feature>
<keyword evidence="13" id="KW-1185">Reference proteome</keyword>
<proteinExistence type="inferred from homology"/>
<evidence type="ECO:0000256" key="6">
    <source>
        <dbReference type="ARBA" id="ARBA00039022"/>
    </source>
</evidence>
<dbReference type="PANTHER" id="PTHR48090:SF10">
    <property type="entry name" value="GLUCOSYL-3-PHOSPHOGLYCERATE SYNTHASE"/>
    <property type="match status" value="1"/>
</dbReference>
<evidence type="ECO:0000256" key="10">
    <source>
        <dbReference type="SAM" id="MobiDB-lite"/>
    </source>
</evidence>
<feature type="region of interest" description="Disordered" evidence="10">
    <location>
        <begin position="63"/>
        <end position="83"/>
    </location>
</feature>
<feature type="domain" description="Glycosyltransferase 2-like" evidence="11">
    <location>
        <begin position="177"/>
        <end position="283"/>
    </location>
</feature>